<dbReference type="FunFam" id="3.40.50.720:FF:000009">
    <property type="entry name" value="Fatty oxidation complex, alpha subunit"/>
    <property type="match status" value="1"/>
</dbReference>
<proteinExistence type="predicted"/>
<dbReference type="OrthoDB" id="39812at2157"/>
<reference evidence="4 5" key="1">
    <citation type="submission" date="2018-02" db="EMBL/GenBank/DDBJ databases">
        <title>Complete genome of Nitrosopumilus oxyclinae HCE1.</title>
        <authorList>
            <person name="Qin W."/>
            <person name="Zheng Y."/>
            <person name="Stahl D.A."/>
        </authorList>
    </citation>
    <scope>NUCLEOTIDE SEQUENCE [LARGE SCALE GENOMIC DNA]</scope>
    <source>
        <strain evidence="4 5">HCE1</strain>
    </source>
</reference>
<sequence length="379" mass="42222">MTVKNITVLGSGVMGHGIAQVSATAGYNVVLRDIKQEFLDKAMEKIKWSLDKLVSKEKISKEEGDAIFSRITPIVDLSDAVKNAELVIEVVPEIMELKKSVYAELDKVAGPEVVFASNTSTLPITEIANTTSRPEKFIGIHFFNPPQLMKLVEIIPGEKTSQAITDLTQEYVKSVNKVAVLCRKDVPGFIINRLFIPMVHEACFVKDRTGATLEEIDSAVKFKLGFPMGIFELADFTGMDVIHKATVEMHLRDKKVINPHPLVEKMFDEKKLGQKSGEGYYKYSDDKYERVALSEELAEKCNPIQLVANILNNAAWLVSNGASDIEEIERAAQLGLGLKKPLFETAKEIGIKKIVDELNKLADEHGEFYRPDPLLISMQ</sequence>
<dbReference type="PANTHER" id="PTHR48075">
    <property type="entry name" value="3-HYDROXYACYL-COA DEHYDROGENASE FAMILY PROTEIN"/>
    <property type="match status" value="1"/>
</dbReference>
<dbReference type="Pfam" id="PF00725">
    <property type="entry name" value="3HCDH"/>
    <property type="match status" value="2"/>
</dbReference>
<dbReference type="InterPro" id="IPR006108">
    <property type="entry name" value="3HC_DH_C"/>
</dbReference>
<feature type="domain" description="3-hydroxyacyl-CoA dehydrogenase NAD binding" evidence="3">
    <location>
        <begin position="5"/>
        <end position="185"/>
    </location>
</feature>
<dbReference type="GeneID" id="56060985"/>
<dbReference type="Proteomes" id="UP000509441">
    <property type="component" value="Chromosome"/>
</dbReference>
<dbReference type="PANTHER" id="PTHR48075:SF5">
    <property type="entry name" value="3-HYDROXYBUTYRYL-COA DEHYDROGENASE"/>
    <property type="match status" value="1"/>
</dbReference>
<dbReference type="SUPFAM" id="SSF48179">
    <property type="entry name" value="6-phosphogluconate dehydrogenase C-terminal domain-like"/>
    <property type="match status" value="2"/>
</dbReference>
<dbReference type="GO" id="GO:0070403">
    <property type="term" value="F:NAD+ binding"/>
    <property type="evidence" value="ECO:0007669"/>
    <property type="project" value="InterPro"/>
</dbReference>
<protein>
    <submittedName>
        <fullName evidence="4">3-hydroxyacyl-CoA dehydrogenase</fullName>
    </submittedName>
</protein>
<keyword evidence="5" id="KW-1185">Reference proteome</keyword>
<gene>
    <name evidence="4" type="ORF">C5F49_03460</name>
</gene>
<dbReference type="Gene3D" id="3.40.50.720">
    <property type="entry name" value="NAD(P)-binding Rossmann-like Domain"/>
    <property type="match status" value="1"/>
</dbReference>
<dbReference type="Pfam" id="PF02737">
    <property type="entry name" value="3HCDH_N"/>
    <property type="match status" value="1"/>
</dbReference>
<evidence type="ECO:0000313" key="5">
    <source>
        <dbReference type="Proteomes" id="UP000509441"/>
    </source>
</evidence>
<dbReference type="Gene3D" id="1.10.1040.10">
    <property type="entry name" value="N-(1-d-carboxylethyl)-l-norvaline Dehydrogenase, domain 2"/>
    <property type="match status" value="2"/>
</dbReference>
<dbReference type="SUPFAM" id="SSF51735">
    <property type="entry name" value="NAD(P)-binding Rossmann-fold domains"/>
    <property type="match status" value="1"/>
</dbReference>
<dbReference type="KEGG" id="nox:C5F49_03460"/>
<dbReference type="GO" id="GO:0006631">
    <property type="term" value="P:fatty acid metabolic process"/>
    <property type="evidence" value="ECO:0007669"/>
    <property type="project" value="InterPro"/>
</dbReference>
<dbReference type="GO" id="GO:0016616">
    <property type="term" value="F:oxidoreductase activity, acting on the CH-OH group of donors, NAD or NADP as acceptor"/>
    <property type="evidence" value="ECO:0007669"/>
    <property type="project" value="InterPro"/>
</dbReference>
<name>A0A7D5RAD7_9ARCH</name>
<organism evidence="4 5">
    <name type="scientific">Nitrosopumilus oxyclinae</name>
    <dbReference type="NCBI Taxonomy" id="1959104"/>
    <lineage>
        <taxon>Archaea</taxon>
        <taxon>Nitrososphaerota</taxon>
        <taxon>Nitrososphaeria</taxon>
        <taxon>Nitrosopumilales</taxon>
        <taxon>Nitrosopumilaceae</taxon>
        <taxon>Nitrosopumilus</taxon>
    </lineage>
</organism>
<evidence type="ECO:0000313" key="4">
    <source>
        <dbReference type="EMBL" id="QLH04481.1"/>
    </source>
</evidence>
<dbReference type="InterPro" id="IPR013328">
    <property type="entry name" value="6PGD_dom2"/>
</dbReference>
<dbReference type="RefSeq" id="WP_179363372.1">
    <property type="nucleotide sequence ID" value="NZ_CP026994.1"/>
</dbReference>
<dbReference type="InterPro" id="IPR036291">
    <property type="entry name" value="NAD(P)-bd_dom_sf"/>
</dbReference>
<accession>A0A7D5RAD7</accession>
<evidence type="ECO:0000256" key="1">
    <source>
        <dbReference type="ARBA" id="ARBA00023002"/>
    </source>
</evidence>
<dbReference type="InterPro" id="IPR006176">
    <property type="entry name" value="3-OHacyl-CoA_DH_NAD-bd"/>
</dbReference>
<evidence type="ECO:0000259" key="2">
    <source>
        <dbReference type="Pfam" id="PF00725"/>
    </source>
</evidence>
<dbReference type="EMBL" id="CP026994">
    <property type="protein sequence ID" value="QLH04481.1"/>
    <property type="molecule type" value="Genomic_DNA"/>
</dbReference>
<feature type="domain" description="3-hydroxyacyl-CoA dehydrogenase C-terminal" evidence="2">
    <location>
        <begin position="306"/>
        <end position="375"/>
    </location>
</feature>
<dbReference type="InterPro" id="IPR008927">
    <property type="entry name" value="6-PGluconate_DH-like_C_sf"/>
</dbReference>
<dbReference type="AlphaFoldDB" id="A0A7D5RAD7"/>
<feature type="domain" description="3-hydroxyacyl-CoA dehydrogenase C-terminal" evidence="2">
    <location>
        <begin position="188"/>
        <end position="283"/>
    </location>
</feature>
<keyword evidence="1" id="KW-0560">Oxidoreductase</keyword>
<evidence type="ECO:0000259" key="3">
    <source>
        <dbReference type="Pfam" id="PF02737"/>
    </source>
</evidence>